<dbReference type="EC" id="1.5.3.1" evidence="6"/>
<dbReference type="Pfam" id="PF01266">
    <property type="entry name" value="DAO"/>
    <property type="match status" value="1"/>
</dbReference>
<dbReference type="Gene3D" id="3.50.50.60">
    <property type="entry name" value="FAD/NAD(P)-binding domain"/>
    <property type="match status" value="1"/>
</dbReference>
<dbReference type="PANTHER" id="PTHR10961:SF7">
    <property type="entry name" value="FAD DEPENDENT OXIDOREDUCTASE DOMAIN-CONTAINING PROTEIN"/>
    <property type="match status" value="1"/>
</dbReference>
<dbReference type="InterPro" id="IPR045170">
    <property type="entry name" value="MTOX"/>
</dbReference>
<keyword evidence="3" id="KW-0274">FAD</keyword>
<proteinExistence type="predicted"/>
<reference evidence="6 7" key="1">
    <citation type="submission" date="2016-01" db="EMBL/GenBank/DDBJ databases">
        <title>Genome Sequences of Twelve Sporeforming Bacillus Species Isolated from Foods.</title>
        <authorList>
            <person name="Berendsen E.M."/>
            <person name="Wells-Bennik M.H."/>
            <person name="Krawcyk A.O."/>
            <person name="De Jong A."/>
            <person name="Holsappel S."/>
            <person name="Eijlander R.T."/>
            <person name="Kuipers O.P."/>
        </authorList>
    </citation>
    <scope>NUCLEOTIDE SEQUENCE [LARGE SCALE GENOMIC DNA]</scope>
    <source>
        <strain evidence="6 7">B4099</strain>
    </source>
</reference>
<comment type="cofactor">
    <cofactor evidence="1">
        <name>FAD</name>
        <dbReference type="ChEBI" id="CHEBI:57692"/>
    </cofactor>
</comment>
<dbReference type="InterPro" id="IPR006076">
    <property type="entry name" value="FAD-dep_OxRdtase"/>
</dbReference>
<organism evidence="6 7">
    <name type="scientific">Heyndrickxia coagulans</name>
    <name type="common">Weizmannia coagulans</name>
    <dbReference type="NCBI Taxonomy" id="1398"/>
    <lineage>
        <taxon>Bacteria</taxon>
        <taxon>Bacillati</taxon>
        <taxon>Bacillota</taxon>
        <taxon>Bacilli</taxon>
        <taxon>Bacillales</taxon>
        <taxon>Bacillaceae</taxon>
        <taxon>Heyndrickxia</taxon>
    </lineage>
</organism>
<dbReference type="GO" id="GO:0050660">
    <property type="term" value="F:flavin adenine dinucleotide binding"/>
    <property type="evidence" value="ECO:0007669"/>
    <property type="project" value="InterPro"/>
</dbReference>
<dbReference type="Gene3D" id="3.30.9.10">
    <property type="entry name" value="D-Amino Acid Oxidase, subunit A, domain 2"/>
    <property type="match status" value="1"/>
</dbReference>
<dbReference type="EMBL" id="LQYI01000077">
    <property type="protein sequence ID" value="KYC66751.1"/>
    <property type="molecule type" value="Genomic_DNA"/>
</dbReference>
<evidence type="ECO:0000313" key="6">
    <source>
        <dbReference type="EMBL" id="KYC66751.1"/>
    </source>
</evidence>
<evidence type="ECO:0000259" key="5">
    <source>
        <dbReference type="Pfam" id="PF01266"/>
    </source>
</evidence>
<dbReference type="GO" id="GO:0008115">
    <property type="term" value="F:sarcosine oxidase activity"/>
    <property type="evidence" value="ECO:0007669"/>
    <property type="project" value="UniProtKB-EC"/>
</dbReference>
<evidence type="ECO:0000256" key="3">
    <source>
        <dbReference type="ARBA" id="ARBA00022827"/>
    </source>
</evidence>
<protein>
    <submittedName>
        <fullName evidence="6">Monomeric sarcosine oxidase, curated</fullName>
        <ecNumber evidence="6">1.5.3.1</ecNumber>
    </submittedName>
</protein>
<dbReference type="AlphaFoldDB" id="A0A150KBK4"/>
<sequence>MAAGRLKKGKVCLYTNTPDEHFIIDTHPAYPNVAIAAGFSGHGFKFASSVGEMLSQMVLKENAESPLPLFSINRAALA</sequence>
<feature type="domain" description="FAD dependent oxidoreductase" evidence="5">
    <location>
        <begin position="8"/>
        <end position="57"/>
    </location>
</feature>
<evidence type="ECO:0000256" key="4">
    <source>
        <dbReference type="ARBA" id="ARBA00023002"/>
    </source>
</evidence>
<dbReference type="InterPro" id="IPR036188">
    <property type="entry name" value="FAD/NAD-bd_sf"/>
</dbReference>
<evidence type="ECO:0000313" key="7">
    <source>
        <dbReference type="Proteomes" id="UP000075304"/>
    </source>
</evidence>
<keyword evidence="2" id="KW-0285">Flavoprotein</keyword>
<evidence type="ECO:0000256" key="2">
    <source>
        <dbReference type="ARBA" id="ARBA00022630"/>
    </source>
</evidence>
<comment type="caution">
    <text evidence="6">The sequence shown here is derived from an EMBL/GenBank/DDBJ whole genome shotgun (WGS) entry which is preliminary data.</text>
</comment>
<dbReference type="PANTHER" id="PTHR10961">
    <property type="entry name" value="PEROXISOMAL SARCOSINE OXIDASE"/>
    <property type="match status" value="1"/>
</dbReference>
<gene>
    <name evidence="6" type="ORF">B4099_2494</name>
</gene>
<accession>A0A150KBK4</accession>
<keyword evidence="4 6" id="KW-0560">Oxidoreductase</keyword>
<name>A0A150KBK4_HEYCO</name>
<dbReference type="PATRIC" id="fig|1398.25.peg.3808"/>
<evidence type="ECO:0000256" key="1">
    <source>
        <dbReference type="ARBA" id="ARBA00001974"/>
    </source>
</evidence>
<dbReference type="Proteomes" id="UP000075304">
    <property type="component" value="Unassembled WGS sequence"/>
</dbReference>